<proteinExistence type="predicted"/>
<dbReference type="Pfam" id="PF17094">
    <property type="entry name" value="UPF0715"/>
    <property type="match status" value="1"/>
</dbReference>
<dbReference type="Proteomes" id="UP000182347">
    <property type="component" value="Unassembled WGS sequence"/>
</dbReference>
<dbReference type="EMBL" id="FNHF01000003">
    <property type="protein sequence ID" value="SDM39895.1"/>
    <property type="molecule type" value="Genomic_DNA"/>
</dbReference>
<keyword evidence="3" id="KW-1185">Reference proteome</keyword>
<dbReference type="RefSeq" id="WP_074599193.1">
    <property type="nucleotide sequence ID" value="NZ_FNHF01000003.1"/>
</dbReference>
<protein>
    <submittedName>
        <fullName evidence="2">Uncharacterized protein family (UPF0715)</fullName>
    </submittedName>
</protein>
<gene>
    <name evidence="2" type="ORF">SAMN05216244_2349</name>
</gene>
<feature type="transmembrane region" description="Helical" evidence="1">
    <location>
        <begin position="33"/>
        <end position="52"/>
    </location>
</feature>
<accession>A0A1G9SYH2</accession>
<evidence type="ECO:0000256" key="1">
    <source>
        <dbReference type="SAM" id="Phobius"/>
    </source>
</evidence>
<feature type="transmembrane region" description="Helical" evidence="1">
    <location>
        <begin position="6"/>
        <end position="26"/>
    </location>
</feature>
<dbReference type="InterPro" id="IPR031374">
    <property type="entry name" value="UPF0715"/>
</dbReference>
<organism evidence="2 3">
    <name type="scientific">Sediminibacillus halophilus</name>
    <dbReference type="NCBI Taxonomy" id="482461"/>
    <lineage>
        <taxon>Bacteria</taxon>
        <taxon>Bacillati</taxon>
        <taxon>Bacillota</taxon>
        <taxon>Bacilli</taxon>
        <taxon>Bacillales</taxon>
        <taxon>Bacillaceae</taxon>
        <taxon>Sediminibacillus</taxon>
    </lineage>
</organism>
<dbReference type="AlphaFoldDB" id="A0A1G9SYH2"/>
<reference evidence="3" key="1">
    <citation type="submission" date="2016-10" db="EMBL/GenBank/DDBJ databases">
        <authorList>
            <person name="Varghese N."/>
            <person name="Submissions S."/>
        </authorList>
    </citation>
    <scope>NUCLEOTIDE SEQUENCE [LARGE SCALE GENOMIC DNA]</scope>
    <source>
        <strain evidence="3">CGMCC 1.6199</strain>
    </source>
</reference>
<keyword evidence="1" id="KW-0472">Membrane</keyword>
<feature type="transmembrane region" description="Helical" evidence="1">
    <location>
        <begin position="72"/>
        <end position="93"/>
    </location>
</feature>
<evidence type="ECO:0000313" key="2">
    <source>
        <dbReference type="EMBL" id="SDM39895.1"/>
    </source>
</evidence>
<sequence>MDIFTTLYDSNFFIFLITALPLSLLLNKRKKKFSIIDLILYMAGALIVMQIIDDSLIFRMVEMTGEKLKKETGLYTSYGLLQAVVIGSGIPYII</sequence>
<evidence type="ECO:0000313" key="3">
    <source>
        <dbReference type="Proteomes" id="UP000182347"/>
    </source>
</evidence>
<keyword evidence="1" id="KW-1133">Transmembrane helix</keyword>
<keyword evidence="1" id="KW-0812">Transmembrane</keyword>
<name>A0A1G9SYH2_9BACI</name>